<dbReference type="GO" id="GO:0016833">
    <property type="term" value="F:oxo-acid-lyase activity"/>
    <property type="evidence" value="ECO:0007669"/>
    <property type="project" value="InterPro"/>
</dbReference>
<dbReference type="GO" id="GO:0008909">
    <property type="term" value="F:isochorismate synthase activity"/>
    <property type="evidence" value="ECO:0007669"/>
    <property type="project" value="InterPro"/>
</dbReference>
<dbReference type="InterPro" id="IPR019999">
    <property type="entry name" value="Anth_synth_I-like"/>
</dbReference>
<keyword evidence="3" id="KW-0460">Magnesium</keyword>
<organism evidence="6 7">
    <name type="scientific">Aspergillus glaucus CBS 516.65</name>
    <dbReference type="NCBI Taxonomy" id="1160497"/>
    <lineage>
        <taxon>Eukaryota</taxon>
        <taxon>Fungi</taxon>
        <taxon>Dikarya</taxon>
        <taxon>Ascomycota</taxon>
        <taxon>Pezizomycotina</taxon>
        <taxon>Eurotiomycetes</taxon>
        <taxon>Eurotiomycetidae</taxon>
        <taxon>Eurotiales</taxon>
        <taxon>Aspergillaceae</taxon>
        <taxon>Aspergillus</taxon>
        <taxon>Aspergillus subgen. Aspergillus</taxon>
    </lineage>
</organism>
<dbReference type="GeneID" id="34466199"/>
<reference evidence="7" key="1">
    <citation type="journal article" date="2017" name="Genome Biol.">
        <title>Comparative genomics reveals high biological diversity and specific adaptations in the industrially and medically important fungal genus Aspergillus.</title>
        <authorList>
            <person name="de Vries R.P."/>
            <person name="Riley R."/>
            <person name="Wiebenga A."/>
            <person name="Aguilar-Osorio G."/>
            <person name="Amillis S."/>
            <person name="Uchima C.A."/>
            <person name="Anderluh G."/>
            <person name="Asadollahi M."/>
            <person name="Askin M."/>
            <person name="Barry K."/>
            <person name="Battaglia E."/>
            <person name="Bayram O."/>
            <person name="Benocci T."/>
            <person name="Braus-Stromeyer S.A."/>
            <person name="Caldana C."/>
            <person name="Canovas D."/>
            <person name="Cerqueira G.C."/>
            <person name="Chen F."/>
            <person name="Chen W."/>
            <person name="Choi C."/>
            <person name="Clum A."/>
            <person name="Dos Santos R.A."/>
            <person name="Damasio A.R."/>
            <person name="Diallinas G."/>
            <person name="Emri T."/>
            <person name="Fekete E."/>
            <person name="Flipphi M."/>
            <person name="Freyberg S."/>
            <person name="Gallo A."/>
            <person name="Gournas C."/>
            <person name="Habgood R."/>
            <person name="Hainaut M."/>
            <person name="Harispe M.L."/>
            <person name="Henrissat B."/>
            <person name="Hilden K.S."/>
            <person name="Hope R."/>
            <person name="Hossain A."/>
            <person name="Karabika E."/>
            <person name="Karaffa L."/>
            <person name="Karanyi Z."/>
            <person name="Krasevec N."/>
            <person name="Kuo A."/>
            <person name="Kusch H."/>
            <person name="LaButti K."/>
            <person name="Lagendijk E.L."/>
            <person name="Lapidus A."/>
            <person name="Levasseur A."/>
            <person name="Lindquist E."/>
            <person name="Lipzen A."/>
            <person name="Logrieco A.F."/>
            <person name="MacCabe A."/>
            <person name="Maekelae M.R."/>
            <person name="Malavazi I."/>
            <person name="Melin P."/>
            <person name="Meyer V."/>
            <person name="Mielnichuk N."/>
            <person name="Miskei M."/>
            <person name="Molnar A.P."/>
            <person name="Mule G."/>
            <person name="Ngan C.Y."/>
            <person name="Orejas M."/>
            <person name="Orosz E."/>
            <person name="Ouedraogo J.P."/>
            <person name="Overkamp K.M."/>
            <person name="Park H.-S."/>
            <person name="Perrone G."/>
            <person name="Piumi F."/>
            <person name="Punt P.J."/>
            <person name="Ram A.F."/>
            <person name="Ramon A."/>
            <person name="Rauscher S."/>
            <person name="Record E."/>
            <person name="Riano-Pachon D.M."/>
            <person name="Robert V."/>
            <person name="Roehrig J."/>
            <person name="Ruller R."/>
            <person name="Salamov A."/>
            <person name="Salih N.S."/>
            <person name="Samson R.A."/>
            <person name="Sandor E."/>
            <person name="Sanguinetti M."/>
            <person name="Schuetze T."/>
            <person name="Sepcic K."/>
            <person name="Shelest E."/>
            <person name="Sherlock G."/>
            <person name="Sophianopoulou V."/>
            <person name="Squina F.M."/>
            <person name="Sun H."/>
            <person name="Susca A."/>
            <person name="Todd R.B."/>
            <person name="Tsang A."/>
            <person name="Unkles S.E."/>
            <person name="van de Wiele N."/>
            <person name="van Rossen-Uffink D."/>
            <person name="Oliveira J.V."/>
            <person name="Vesth T.C."/>
            <person name="Visser J."/>
            <person name="Yu J.-H."/>
            <person name="Zhou M."/>
            <person name="Andersen M.R."/>
            <person name="Archer D.B."/>
            <person name="Baker S.E."/>
            <person name="Benoit I."/>
            <person name="Brakhage A.A."/>
            <person name="Braus G.H."/>
            <person name="Fischer R."/>
            <person name="Frisvad J.C."/>
            <person name="Goldman G.H."/>
            <person name="Houbraken J."/>
            <person name="Oakley B."/>
            <person name="Pocsi I."/>
            <person name="Scazzocchio C."/>
            <person name="Seiboth B."/>
            <person name="vanKuyk P.A."/>
            <person name="Wortman J."/>
            <person name="Dyer P.S."/>
            <person name="Grigoriev I.V."/>
        </authorList>
    </citation>
    <scope>NUCLEOTIDE SEQUENCE [LARGE SCALE GENOMIC DNA]</scope>
    <source>
        <strain evidence="7">CBS 516.65</strain>
    </source>
</reference>
<dbReference type="InterPro" id="IPR005801">
    <property type="entry name" value="ADC_synthase"/>
</dbReference>
<accession>A0A1L9V4A2</accession>
<name>A0A1L9V4A2_ASPGL</name>
<comment type="cofactor">
    <cofactor evidence="1">
        <name>Mg(2+)</name>
        <dbReference type="ChEBI" id="CHEBI:18420"/>
    </cofactor>
</comment>
<evidence type="ECO:0000313" key="7">
    <source>
        <dbReference type="Proteomes" id="UP000184300"/>
    </source>
</evidence>
<dbReference type="RefSeq" id="XP_022395461.1">
    <property type="nucleotide sequence ID" value="XM_022549939.1"/>
</dbReference>
<dbReference type="GO" id="GO:0046872">
    <property type="term" value="F:metal ion binding"/>
    <property type="evidence" value="ECO:0007669"/>
    <property type="project" value="UniProtKB-KW"/>
</dbReference>
<dbReference type="Proteomes" id="UP000184300">
    <property type="component" value="Unassembled WGS sequence"/>
</dbReference>
<dbReference type="InterPro" id="IPR019996">
    <property type="entry name" value="Salicylate_synthase"/>
</dbReference>
<dbReference type="PANTHER" id="PTHR11236:SF48">
    <property type="entry name" value="ISOCHORISMATE SYNTHASE MENF"/>
    <property type="match status" value="1"/>
</dbReference>
<sequence length="434" mass="48816">MTSSAIRDFHLPGQPDALETTVKLLTKYQHEHYYAYERDDKWYIGLGQRASLQINATGQEFTIFCDRRHNTCPVNKSLLDIARDFVSDYTNSCGERVFGYAGYNFGPHMRGEAYLPGQWPILSLMAPTLEVVIQTNHVSVMGREEQKVEDLCQLLSSDTFRQSHEFKAARHLNVNLDDNKDLYISQVRRALVGLRNGDYHKVILSRSIALESRVDMLSTLFHGRRANTPRRTFCFSHQGHKSNRKLVMDAVAGTRSHKGTPEEIARLRRDLLENPKEVFEHILTAKGAIGKLRPLCQPGSVRVEELASVIPRGPVQHLYSSVVGDLYPNKDAWDVLPAVSAGIAGSGSSKKMSMEEVKAFEPNPRELYMGSVLFIEGNDSMEAANALRSVFQDESRQWLQAGAGIVAQSTPDSELIETREKLASIHSYVMAKMF</sequence>
<dbReference type="Pfam" id="PF00425">
    <property type="entry name" value="Chorismate_bind"/>
    <property type="match status" value="1"/>
</dbReference>
<dbReference type="GO" id="GO:0000162">
    <property type="term" value="P:L-tryptophan biosynthetic process"/>
    <property type="evidence" value="ECO:0007669"/>
    <property type="project" value="TreeGrafter"/>
</dbReference>
<keyword evidence="2" id="KW-0479">Metal-binding</keyword>
<dbReference type="InterPro" id="IPR015890">
    <property type="entry name" value="Chorismate_C"/>
</dbReference>
<dbReference type="EMBL" id="KV878928">
    <property type="protein sequence ID" value="OJJ78763.1"/>
    <property type="molecule type" value="Genomic_DNA"/>
</dbReference>
<dbReference type="VEuPathDB" id="FungiDB:ASPGLDRAFT_78041"/>
<evidence type="ECO:0000259" key="5">
    <source>
        <dbReference type="Pfam" id="PF00425"/>
    </source>
</evidence>
<dbReference type="NCBIfam" id="TIGR03494">
    <property type="entry name" value="salicyl_syn"/>
    <property type="match status" value="1"/>
</dbReference>
<dbReference type="Gene3D" id="3.60.120.10">
    <property type="entry name" value="Anthranilate synthase"/>
    <property type="match status" value="1"/>
</dbReference>
<dbReference type="STRING" id="1160497.A0A1L9V4A2"/>
<dbReference type="SUPFAM" id="SSF56322">
    <property type="entry name" value="ADC synthase"/>
    <property type="match status" value="1"/>
</dbReference>
<evidence type="ECO:0000256" key="2">
    <source>
        <dbReference type="ARBA" id="ARBA00022723"/>
    </source>
</evidence>
<keyword evidence="4" id="KW-0456">Lyase</keyword>
<gene>
    <name evidence="6" type="ORF">ASPGLDRAFT_78041</name>
</gene>
<dbReference type="AlphaFoldDB" id="A0A1L9V4A2"/>
<protein>
    <recommendedName>
        <fullName evidence="5">Chorismate-utilising enzyme C-terminal domain-containing protein</fullName>
    </recommendedName>
</protein>
<evidence type="ECO:0000256" key="1">
    <source>
        <dbReference type="ARBA" id="ARBA00001946"/>
    </source>
</evidence>
<evidence type="ECO:0000256" key="4">
    <source>
        <dbReference type="ARBA" id="ARBA00023239"/>
    </source>
</evidence>
<keyword evidence="7" id="KW-1185">Reference proteome</keyword>
<proteinExistence type="predicted"/>
<evidence type="ECO:0000256" key="3">
    <source>
        <dbReference type="ARBA" id="ARBA00022842"/>
    </source>
</evidence>
<feature type="domain" description="Chorismate-utilising enzyme C-terminal" evidence="5">
    <location>
        <begin position="180"/>
        <end position="421"/>
    </location>
</feature>
<dbReference type="OrthoDB" id="1865897at2759"/>
<dbReference type="PANTHER" id="PTHR11236">
    <property type="entry name" value="AMINOBENZOATE/ANTHRANILATE SYNTHASE"/>
    <property type="match status" value="1"/>
</dbReference>
<evidence type="ECO:0000313" key="6">
    <source>
        <dbReference type="EMBL" id="OJJ78763.1"/>
    </source>
</evidence>